<organism evidence="1 2">
    <name type="scientific">Phyllobacterium phragmitis</name>
    <dbReference type="NCBI Taxonomy" id="2670329"/>
    <lineage>
        <taxon>Bacteria</taxon>
        <taxon>Pseudomonadati</taxon>
        <taxon>Pseudomonadota</taxon>
        <taxon>Alphaproteobacteria</taxon>
        <taxon>Hyphomicrobiales</taxon>
        <taxon>Phyllobacteriaceae</taxon>
        <taxon>Phyllobacterium</taxon>
    </lineage>
</organism>
<evidence type="ECO:0000313" key="2">
    <source>
        <dbReference type="Proteomes" id="UP000239434"/>
    </source>
</evidence>
<comment type="caution">
    <text evidence="1">The sequence shown here is derived from an EMBL/GenBank/DDBJ whole genome shotgun (WGS) entry which is preliminary data.</text>
</comment>
<evidence type="ECO:0000313" key="1">
    <source>
        <dbReference type="EMBL" id="PRD40438.1"/>
    </source>
</evidence>
<dbReference type="AlphaFoldDB" id="A0A2S9IIU6"/>
<gene>
    <name evidence="1" type="ORF">C5748_27045</name>
</gene>
<proteinExistence type="predicted"/>
<name>A0A2S9IIU6_9HYPH</name>
<protein>
    <submittedName>
        <fullName evidence="1">Uncharacterized protein</fullName>
    </submittedName>
</protein>
<keyword evidence="2" id="KW-1185">Reference proteome</keyword>
<reference evidence="1 2" key="1">
    <citation type="submission" date="2018-02" db="EMBL/GenBank/DDBJ databases">
        <title>The draft genome of Phyllobacterium sp. 1N-3.</title>
        <authorList>
            <person name="Liu L."/>
            <person name="Li L."/>
            <person name="Zhang X."/>
            <person name="Wang T."/>
            <person name="Liang L."/>
        </authorList>
    </citation>
    <scope>NUCLEOTIDE SEQUENCE [LARGE SCALE GENOMIC DNA]</scope>
    <source>
        <strain evidence="1 2">1N-3</strain>
    </source>
</reference>
<accession>A0A2S9IIU6</accession>
<sequence length="99" mass="11343">MPISERRAREAYDKLNPWRPRVEAVADGAICELQFNDMAGPFDGGEKRYFLDEGGDWYRISPPERVWPHPMCFRPAAGKLTSDQMHQIKQATDRGADGY</sequence>
<dbReference type="Proteomes" id="UP000239434">
    <property type="component" value="Unassembled WGS sequence"/>
</dbReference>
<dbReference type="EMBL" id="PVBR01000051">
    <property type="protein sequence ID" value="PRD40438.1"/>
    <property type="molecule type" value="Genomic_DNA"/>
</dbReference>